<feature type="compositionally biased region" description="Basic and acidic residues" evidence="1">
    <location>
        <begin position="67"/>
        <end position="80"/>
    </location>
</feature>
<feature type="compositionally biased region" description="Polar residues" evidence="1">
    <location>
        <begin position="142"/>
        <end position="167"/>
    </location>
</feature>
<gene>
    <name evidence="2" type="ORF">CDV36_009687</name>
</gene>
<feature type="region of interest" description="Disordered" evidence="1">
    <location>
        <begin position="51"/>
        <end position="343"/>
    </location>
</feature>
<protein>
    <submittedName>
        <fullName evidence="2">Uncharacterized protein</fullName>
    </submittedName>
</protein>
<feature type="compositionally biased region" description="Polar residues" evidence="1">
    <location>
        <begin position="82"/>
        <end position="103"/>
    </location>
</feature>
<comment type="caution">
    <text evidence="2">The sequence shown here is derived from an EMBL/GenBank/DDBJ whole genome shotgun (WGS) entry which is preliminary data.</text>
</comment>
<dbReference type="OrthoDB" id="2537141at2759"/>
<name>A0A3M2RZI0_9HYPO</name>
<accession>A0A3M2RZI0</accession>
<feature type="compositionally biased region" description="Polar residues" evidence="1">
    <location>
        <begin position="314"/>
        <end position="327"/>
    </location>
</feature>
<evidence type="ECO:0000313" key="2">
    <source>
        <dbReference type="EMBL" id="RMJ10701.1"/>
    </source>
</evidence>
<feature type="region of interest" description="Disordered" evidence="1">
    <location>
        <begin position="495"/>
        <end position="521"/>
    </location>
</feature>
<feature type="compositionally biased region" description="Basic and acidic residues" evidence="1">
    <location>
        <begin position="185"/>
        <end position="195"/>
    </location>
</feature>
<feature type="compositionally biased region" description="Low complexity" evidence="1">
    <location>
        <begin position="253"/>
        <end position="272"/>
    </location>
</feature>
<feature type="region of interest" description="Disordered" evidence="1">
    <location>
        <begin position="365"/>
        <end position="386"/>
    </location>
</feature>
<feature type="compositionally biased region" description="Basic and acidic residues" evidence="1">
    <location>
        <begin position="126"/>
        <end position="140"/>
    </location>
</feature>
<organism evidence="2 3">
    <name type="scientific">Fusarium kuroshium</name>
    <dbReference type="NCBI Taxonomy" id="2010991"/>
    <lineage>
        <taxon>Eukaryota</taxon>
        <taxon>Fungi</taxon>
        <taxon>Dikarya</taxon>
        <taxon>Ascomycota</taxon>
        <taxon>Pezizomycotina</taxon>
        <taxon>Sordariomycetes</taxon>
        <taxon>Hypocreomycetidae</taxon>
        <taxon>Hypocreales</taxon>
        <taxon>Nectriaceae</taxon>
        <taxon>Fusarium</taxon>
        <taxon>Fusarium solani species complex</taxon>
    </lineage>
</organism>
<dbReference type="AlphaFoldDB" id="A0A3M2RZI0"/>
<keyword evidence="3" id="KW-1185">Reference proteome</keyword>
<feature type="compositionally biased region" description="Polar residues" evidence="1">
    <location>
        <begin position="112"/>
        <end position="125"/>
    </location>
</feature>
<proteinExistence type="predicted"/>
<sequence length="564" mass="62595">MDNFTSSFLGNSRITLDTELRVGMSSNARSSAYAGEEIGDLRFNEMRFLEKPEEPPKGHRAWNSKVTRQEEIRNDRDRHIVQHSSSRQSTPAPSTITSRSVGSRRQVIRPQQVKSKSQQDGSWRSGSRDMTSETHYDFMPDKSSSLPQQGRSGSTNQPESIQGSKTSECVPEELIETGVFSGTRFESRLRNRREYSSTATDANGHRPGPAETSKPYPHTRSSYENKGVMVSPGIEKSQKPNQKPPVTLDHDPQGTAAGTSTSTNPSTSGQQPNDVSMPNGDLNPVEVIDSQSTSEAPHRVDSGVQATGDEEHQGSTTCPVTIQTNKAPSAGKRPEPISETSEGGHHYIRCASQGLDLGIGPESSLWKDRPTVQPLPQRVSTPRSWGYDTVHPSQYGWERYKNTPAPPPKPATRYLESLYPRAFTPIPTPHPVRSVPLNYGQNGFITNEKGPGAVRQHNDEETLMEFIKRVESEVMERWDQPQYSSGVAMGGGNFEDSEIARPASRNSQSLHRQREHSVQGRQDSFVDWDTHLNPPRRFSGRTATGEDCAAAEAEMLAFWKPNRF</sequence>
<evidence type="ECO:0000313" key="3">
    <source>
        <dbReference type="Proteomes" id="UP000277212"/>
    </source>
</evidence>
<evidence type="ECO:0000256" key="1">
    <source>
        <dbReference type="SAM" id="MobiDB-lite"/>
    </source>
</evidence>
<dbReference type="Proteomes" id="UP000277212">
    <property type="component" value="Unassembled WGS sequence"/>
</dbReference>
<dbReference type="EMBL" id="NKUJ01000194">
    <property type="protein sequence ID" value="RMJ10701.1"/>
    <property type="molecule type" value="Genomic_DNA"/>
</dbReference>
<reference evidence="2 3" key="1">
    <citation type="submission" date="2017-06" db="EMBL/GenBank/DDBJ databases">
        <title>Comparative genomic analysis of Ambrosia Fusariam Clade fungi.</title>
        <authorList>
            <person name="Stajich J.E."/>
            <person name="Carrillo J."/>
            <person name="Kijimoto T."/>
            <person name="Eskalen A."/>
            <person name="O'Donnell K."/>
            <person name="Kasson M."/>
        </authorList>
    </citation>
    <scope>NUCLEOTIDE SEQUENCE [LARGE SCALE GENOMIC DNA]</scope>
    <source>
        <strain evidence="2">UCR3666</strain>
    </source>
</reference>